<dbReference type="FunFam" id="1.10.45.10:FF:000001">
    <property type="entry name" value="D-lactate dehydrogenase mitochondrial"/>
    <property type="match status" value="1"/>
</dbReference>
<dbReference type="InterPro" id="IPR016164">
    <property type="entry name" value="FAD-linked_Oxase-like_C"/>
</dbReference>
<reference evidence="7" key="1">
    <citation type="submission" date="2023-03" db="EMBL/GenBank/DDBJ databases">
        <title>Actinorhabdospora filicis NBRC 111898.</title>
        <authorList>
            <person name="Ichikawa N."/>
            <person name="Sato H."/>
            <person name="Tonouchi N."/>
        </authorList>
    </citation>
    <scope>NUCLEOTIDE SEQUENCE</scope>
    <source>
        <strain evidence="7">NBRC 111898</strain>
    </source>
</reference>
<keyword evidence="3" id="KW-0285">Flavoprotein</keyword>
<evidence type="ECO:0000256" key="5">
    <source>
        <dbReference type="ARBA" id="ARBA00023002"/>
    </source>
</evidence>
<gene>
    <name evidence="7" type="ORF">Afil01_46960</name>
</gene>
<dbReference type="InterPro" id="IPR004113">
    <property type="entry name" value="FAD-bd_oxidored_4_C"/>
</dbReference>
<dbReference type="SUPFAM" id="SSF55103">
    <property type="entry name" value="FAD-linked oxidases, C-terminal domain"/>
    <property type="match status" value="1"/>
</dbReference>
<comment type="caution">
    <text evidence="7">The sequence shown here is derived from an EMBL/GenBank/DDBJ whole genome shotgun (WGS) entry which is preliminary data.</text>
</comment>
<dbReference type="AlphaFoldDB" id="A0A9W6SN00"/>
<dbReference type="GO" id="GO:0071949">
    <property type="term" value="F:FAD binding"/>
    <property type="evidence" value="ECO:0007669"/>
    <property type="project" value="InterPro"/>
</dbReference>
<sequence length="469" mass="48950">MTTTLRAQDQLIGLLRDGLPDRAVLIAERDRRAYERDTAPFGPSGTPAVVVRPETVQQVQHVLRVASHLGVPVVPQGARTGLAGAANAVEGCVVLSMLAMNRILEIDAPNRLARCEPGVMTGDISRAVAHLGLCYPPDPVSADICTIGGNIATGAGGVCCVKYGVTTDYVRELVVVLANGEVTRLGGKTVKNVAGLDLKRLFVGSEGTLGVVVEATLGLRPVPGESLAILAQFPTATLAGEAVAAIIKRGHTPSALELMDAVTTGAVHALGHPSIQDPNAATLIAESDAPDRVDEVAAMARVCSESGATVVVAAINDEESKQLLSARRMIMPALQAKAATMPGDVRSFIEDVAVPRTRLAELIDRIGEVSAEHGVFIATLGHAGDGNLHPIVVFDAADHGSLRRAQHAYDDVMAAGLALGGTITGEHGVGVVKRDWLARELDPVSLRLQQEIKRVFDPAGILNPGKVLA</sequence>
<keyword evidence="5" id="KW-0560">Oxidoreductase</keyword>
<dbReference type="FunFam" id="3.30.70.2740:FF:000001">
    <property type="entry name" value="D-lactate dehydrogenase mitochondrial"/>
    <property type="match status" value="1"/>
</dbReference>
<evidence type="ECO:0000256" key="3">
    <source>
        <dbReference type="ARBA" id="ARBA00022630"/>
    </source>
</evidence>
<dbReference type="InterPro" id="IPR016171">
    <property type="entry name" value="Vanillyl_alc_oxidase_C-sub2"/>
</dbReference>
<dbReference type="SUPFAM" id="SSF56176">
    <property type="entry name" value="FAD-binding/transporter-associated domain-like"/>
    <property type="match status" value="1"/>
</dbReference>
<dbReference type="RefSeq" id="WP_285665031.1">
    <property type="nucleotide sequence ID" value="NZ_BSTX01000003.1"/>
</dbReference>
<protein>
    <submittedName>
        <fullName evidence="7">FAD-linked oxidase</fullName>
    </submittedName>
</protein>
<evidence type="ECO:0000256" key="2">
    <source>
        <dbReference type="ARBA" id="ARBA00008000"/>
    </source>
</evidence>
<feature type="domain" description="FAD-binding PCMH-type" evidence="6">
    <location>
        <begin position="43"/>
        <end position="222"/>
    </location>
</feature>
<evidence type="ECO:0000259" key="6">
    <source>
        <dbReference type="PROSITE" id="PS51387"/>
    </source>
</evidence>
<dbReference type="InterPro" id="IPR016166">
    <property type="entry name" value="FAD-bd_PCMH"/>
</dbReference>
<evidence type="ECO:0000313" key="8">
    <source>
        <dbReference type="Proteomes" id="UP001165079"/>
    </source>
</evidence>
<evidence type="ECO:0000313" key="7">
    <source>
        <dbReference type="EMBL" id="GLZ79889.1"/>
    </source>
</evidence>
<dbReference type="EMBL" id="BSTX01000003">
    <property type="protein sequence ID" value="GLZ79889.1"/>
    <property type="molecule type" value="Genomic_DNA"/>
</dbReference>
<name>A0A9W6SN00_9ACTN</name>
<dbReference type="Gene3D" id="1.10.45.10">
    <property type="entry name" value="Vanillyl-alcohol Oxidase, Chain A, domain 4"/>
    <property type="match status" value="1"/>
</dbReference>
<organism evidence="7 8">
    <name type="scientific">Actinorhabdospora filicis</name>
    <dbReference type="NCBI Taxonomy" id="1785913"/>
    <lineage>
        <taxon>Bacteria</taxon>
        <taxon>Bacillati</taxon>
        <taxon>Actinomycetota</taxon>
        <taxon>Actinomycetes</taxon>
        <taxon>Micromonosporales</taxon>
        <taxon>Micromonosporaceae</taxon>
        <taxon>Actinorhabdospora</taxon>
    </lineage>
</organism>
<dbReference type="Proteomes" id="UP001165079">
    <property type="component" value="Unassembled WGS sequence"/>
</dbReference>
<keyword evidence="8" id="KW-1185">Reference proteome</keyword>
<proteinExistence type="inferred from homology"/>
<dbReference type="InterPro" id="IPR016169">
    <property type="entry name" value="FAD-bd_PCMH_sub2"/>
</dbReference>
<dbReference type="Pfam" id="PF02913">
    <property type="entry name" value="FAD-oxidase_C"/>
    <property type="match status" value="1"/>
</dbReference>
<dbReference type="PANTHER" id="PTHR42934:SF2">
    <property type="entry name" value="GLYCOLATE OXIDASE SUBUNIT GLCD"/>
    <property type="match status" value="1"/>
</dbReference>
<dbReference type="Gene3D" id="3.30.70.2740">
    <property type="match status" value="1"/>
</dbReference>
<dbReference type="Pfam" id="PF01565">
    <property type="entry name" value="FAD_binding_4"/>
    <property type="match status" value="1"/>
</dbReference>
<dbReference type="InterPro" id="IPR051914">
    <property type="entry name" value="FAD-linked_OxidoTrans_Type4"/>
</dbReference>
<evidence type="ECO:0000256" key="1">
    <source>
        <dbReference type="ARBA" id="ARBA00001974"/>
    </source>
</evidence>
<keyword evidence="4" id="KW-0274">FAD</keyword>
<evidence type="ECO:0000256" key="4">
    <source>
        <dbReference type="ARBA" id="ARBA00022827"/>
    </source>
</evidence>
<dbReference type="InterPro" id="IPR006094">
    <property type="entry name" value="Oxid_FAD_bind_N"/>
</dbReference>
<dbReference type="PROSITE" id="PS51387">
    <property type="entry name" value="FAD_PCMH"/>
    <property type="match status" value="1"/>
</dbReference>
<dbReference type="PANTHER" id="PTHR42934">
    <property type="entry name" value="GLYCOLATE OXIDASE SUBUNIT GLCD"/>
    <property type="match status" value="1"/>
</dbReference>
<dbReference type="Gene3D" id="3.30.465.10">
    <property type="match status" value="1"/>
</dbReference>
<comment type="similarity">
    <text evidence="2">Belongs to the FAD-binding oxidoreductase/transferase type 4 family.</text>
</comment>
<dbReference type="GO" id="GO:0016491">
    <property type="term" value="F:oxidoreductase activity"/>
    <property type="evidence" value="ECO:0007669"/>
    <property type="project" value="UniProtKB-KW"/>
</dbReference>
<accession>A0A9W6SN00</accession>
<comment type="cofactor">
    <cofactor evidence="1">
        <name>FAD</name>
        <dbReference type="ChEBI" id="CHEBI:57692"/>
    </cofactor>
</comment>
<dbReference type="InterPro" id="IPR036318">
    <property type="entry name" value="FAD-bd_PCMH-like_sf"/>
</dbReference>